<name>A0ACB7Y693_9ERIC</name>
<dbReference type="EMBL" id="CM037157">
    <property type="protein sequence ID" value="KAH7848990.1"/>
    <property type="molecule type" value="Genomic_DNA"/>
</dbReference>
<comment type="caution">
    <text evidence="1">The sequence shown here is derived from an EMBL/GenBank/DDBJ whole genome shotgun (WGS) entry which is preliminary data.</text>
</comment>
<organism evidence="1 2">
    <name type="scientific">Vaccinium darrowii</name>
    <dbReference type="NCBI Taxonomy" id="229202"/>
    <lineage>
        <taxon>Eukaryota</taxon>
        <taxon>Viridiplantae</taxon>
        <taxon>Streptophyta</taxon>
        <taxon>Embryophyta</taxon>
        <taxon>Tracheophyta</taxon>
        <taxon>Spermatophyta</taxon>
        <taxon>Magnoliopsida</taxon>
        <taxon>eudicotyledons</taxon>
        <taxon>Gunneridae</taxon>
        <taxon>Pentapetalae</taxon>
        <taxon>asterids</taxon>
        <taxon>Ericales</taxon>
        <taxon>Ericaceae</taxon>
        <taxon>Vaccinioideae</taxon>
        <taxon>Vaccinieae</taxon>
        <taxon>Vaccinium</taxon>
    </lineage>
</organism>
<dbReference type="Proteomes" id="UP000828048">
    <property type="component" value="Chromosome 7"/>
</dbReference>
<keyword evidence="2" id="KW-1185">Reference proteome</keyword>
<evidence type="ECO:0000313" key="2">
    <source>
        <dbReference type="Proteomes" id="UP000828048"/>
    </source>
</evidence>
<gene>
    <name evidence="1" type="ORF">Vadar_011413</name>
</gene>
<sequence>MQTLWTVLKAYNRALVAEKQEKRKFSRFGQQFQQSQGGSKSGQPYYSYSKGGSSSSGGQGASSRVSNQNRVDKATTSTQNQPQSCGSGTRDQFPGGGGGGGGWGFKCYKCGEPGHKSSDCRRSSDNKNKALFMEESCEDEFPIYDEAMCEDVGGDDEEEVGLALEKVTTKPPPTTLLASKGFVKESHETSVVDLVPLPTSKKEHPKADEMATFMKNVHAKYKAAVDAHKKEVLFKKEDLVWVILSKERHPHGAYMKLNDRKVGSCEVLCNINDNAYQVQLPSHLNISNTFNVQHLMPYFPEDTIIDLMSYEFSRFNQVWSFGTVVYNLVLWQKL</sequence>
<evidence type="ECO:0000313" key="1">
    <source>
        <dbReference type="EMBL" id="KAH7848990.1"/>
    </source>
</evidence>
<reference evidence="1 2" key="1">
    <citation type="journal article" date="2021" name="Hortic Res">
        <title>High-quality reference genome and annotation aids understanding of berry development for evergreen blueberry (Vaccinium darrowii).</title>
        <authorList>
            <person name="Yu J."/>
            <person name="Hulse-Kemp A.M."/>
            <person name="Babiker E."/>
            <person name="Staton M."/>
        </authorList>
    </citation>
    <scope>NUCLEOTIDE SEQUENCE [LARGE SCALE GENOMIC DNA]</scope>
    <source>
        <strain evidence="2">cv. NJ 8807/NJ 8810</strain>
        <tissue evidence="1">Young leaf</tissue>
    </source>
</reference>
<accession>A0ACB7Y693</accession>
<proteinExistence type="predicted"/>
<protein>
    <submittedName>
        <fullName evidence="1">Uncharacterized protein</fullName>
    </submittedName>
</protein>